<dbReference type="AlphaFoldDB" id="D8UEK9"/>
<dbReference type="KEGG" id="vcn:VOLCADRAFT_83934"/>
<dbReference type="Pfam" id="PF01205">
    <property type="entry name" value="Impact_N"/>
    <property type="match status" value="1"/>
</dbReference>
<dbReference type="eggNOG" id="KOG3299">
    <property type="taxonomic scope" value="Eukaryota"/>
</dbReference>
<dbReference type="Gene3D" id="3.30.70.240">
    <property type="match status" value="1"/>
</dbReference>
<dbReference type="InterPro" id="IPR036956">
    <property type="entry name" value="Impact_N_sf"/>
</dbReference>
<dbReference type="PROSITE" id="PS00910">
    <property type="entry name" value="UPF0029"/>
    <property type="match status" value="1"/>
</dbReference>
<dbReference type="EMBL" id="GL378389">
    <property type="protein sequence ID" value="EFJ41861.1"/>
    <property type="molecule type" value="Genomic_DNA"/>
</dbReference>
<dbReference type="InterPro" id="IPR020569">
    <property type="entry name" value="UPF0029_Impact_CS"/>
</dbReference>
<keyword evidence="4" id="KW-1185">Reference proteome</keyword>
<dbReference type="PANTHER" id="PTHR16301:SF20">
    <property type="entry name" value="IMPACT FAMILY MEMBER YIGZ"/>
    <property type="match status" value="1"/>
</dbReference>
<dbReference type="Proteomes" id="UP000001058">
    <property type="component" value="Unassembled WGS sequence"/>
</dbReference>
<dbReference type="Gene3D" id="3.30.230.30">
    <property type="entry name" value="Impact, N-terminal domain"/>
    <property type="match status" value="1"/>
</dbReference>
<dbReference type="InterPro" id="IPR023582">
    <property type="entry name" value="Impact"/>
</dbReference>
<dbReference type="InParanoid" id="D8UEK9"/>
<dbReference type="GO" id="GO:0005737">
    <property type="term" value="C:cytoplasm"/>
    <property type="evidence" value="ECO:0007669"/>
    <property type="project" value="TreeGrafter"/>
</dbReference>
<dbReference type="InterPro" id="IPR001498">
    <property type="entry name" value="Impact_N"/>
</dbReference>
<reference evidence="3 4" key="1">
    <citation type="journal article" date="2010" name="Science">
        <title>Genomic analysis of organismal complexity in the multicellular green alga Volvox carteri.</title>
        <authorList>
            <person name="Prochnik S.E."/>
            <person name="Umen J."/>
            <person name="Nedelcu A.M."/>
            <person name="Hallmann A."/>
            <person name="Miller S.M."/>
            <person name="Nishii I."/>
            <person name="Ferris P."/>
            <person name="Kuo A."/>
            <person name="Mitros T."/>
            <person name="Fritz-Laylin L.K."/>
            <person name="Hellsten U."/>
            <person name="Chapman J."/>
            <person name="Simakov O."/>
            <person name="Rensing S.A."/>
            <person name="Terry A."/>
            <person name="Pangilinan J."/>
            <person name="Kapitonov V."/>
            <person name="Jurka J."/>
            <person name="Salamov A."/>
            <person name="Shapiro H."/>
            <person name="Schmutz J."/>
            <person name="Grimwood J."/>
            <person name="Lindquist E."/>
            <person name="Lucas S."/>
            <person name="Grigoriev I.V."/>
            <person name="Schmitt R."/>
            <person name="Kirk D."/>
            <person name="Rokhsar D.S."/>
        </authorList>
    </citation>
    <scope>NUCLEOTIDE SEQUENCE [LARGE SCALE GENOMIC DNA]</scope>
    <source>
        <strain evidence="4">f. Nagariensis / Eve</strain>
    </source>
</reference>
<organism evidence="4">
    <name type="scientific">Volvox carteri f. nagariensis</name>
    <dbReference type="NCBI Taxonomy" id="3068"/>
    <lineage>
        <taxon>Eukaryota</taxon>
        <taxon>Viridiplantae</taxon>
        <taxon>Chlorophyta</taxon>
        <taxon>core chlorophytes</taxon>
        <taxon>Chlorophyceae</taxon>
        <taxon>CS clade</taxon>
        <taxon>Chlamydomonadales</taxon>
        <taxon>Volvocaceae</taxon>
        <taxon>Volvox</taxon>
    </lineage>
</organism>
<feature type="domain" description="Impact N-terminal" evidence="2">
    <location>
        <begin position="130"/>
        <end position="230"/>
    </location>
</feature>
<sequence length="323" mass="34042">MSQLLRSCSSMHSCMLRPRHRFKPSCWKQPPVARFRYISAIENKVGTSGRAIHLGAIGSRAISSAVASWSSTTSSLAASNSSCSSRSIGGPSMRSIAVRVGLGTTPQRPIEPGNGFVTLGSYVHHEVEVKKSKFVVHAWPVTSPSEALSLIHSTSDPSASHNCFAYRVGAEFRSSDDGEPGGTAGRPILAAIDSQGLDHVAVLVTRYFGGIKLGPGGLVRAYGGAAKECLRQGMWIVKKTRAAVVVEVSYDELGVVYGCLDMHGCKRVAEEFGSSGTVEIRAMVDADRLEALKSAVADVTGGRRRVELAPPAGDLAATAAADS</sequence>
<dbReference type="GO" id="GO:0006446">
    <property type="term" value="P:regulation of translational initiation"/>
    <property type="evidence" value="ECO:0007669"/>
    <property type="project" value="TreeGrafter"/>
</dbReference>
<dbReference type="OrthoDB" id="10262814at2759"/>
<accession>D8UEK9</accession>
<dbReference type="GeneID" id="9622829"/>
<dbReference type="InterPro" id="IPR020568">
    <property type="entry name" value="Ribosomal_Su5_D2-typ_SF"/>
</dbReference>
<evidence type="ECO:0000313" key="3">
    <source>
        <dbReference type="EMBL" id="EFJ41861.1"/>
    </source>
</evidence>
<dbReference type="RefSeq" id="XP_002957059.1">
    <property type="nucleotide sequence ID" value="XM_002957013.1"/>
</dbReference>
<name>D8UEK9_VOLCA</name>
<dbReference type="SUPFAM" id="SSF54980">
    <property type="entry name" value="EF-G C-terminal domain-like"/>
    <property type="match status" value="1"/>
</dbReference>
<comment type="similarity">
    <text evidence="1">Belongs to the IMPACT family.</text>
</comment>
<proteinExistence type="inferred from homology"/>
<dbReference type="PANTHER" id="PTHR16301">
    <property type="entry name" value="IMPACT-RELATED"/>
    <property type="match status" value="1"/>
</dbReference>
<gene>
    <name evidence="3" type="ORF">VOLCADRAFT_83934</name>
</gene>
<evidence type="ECO:0000256" key="1">
    <source>
        <dbReference type="ARBA" id="ARBA00007665"/>
    </source>
</evidence>
<evidence type="ECO:0000259" key="2">
    <source>
        <dbReference type="Pfam" id="PF01205"/>
    </source>
</evidence>
<dbReference type="InterPro" id="IPR035647">
    <property type="entry name" value="EFG_III/V"/>
</dbReference>
<protein>
    <recommendedName>
        <fullName evidence="2">Impact N-terminal domain-containing protein</fullName>
    </recommendedName>
</protein>
<dbReference type="SUPFAM" id="SSF54211">
    <property type="entry name" value="Ribosomal protein S5 domain 2-like"/>
    <property type="match status" value="1"/>
</dbReference>
<dbReference type="FunCoup" id="D8UEK9">
    <property type="interactions" value="6"/>
</dbReference>
<evidence type="ECO:0000313" key="4">
    <source>
        <dbReference type="Proteomes" id="UP000001058"/>
    </source>
</evidence>
<dbReference type="STRING" id="3068.D8UEK9"/>